<evidence type="ECO:0000313" key="4">
    <source>
        <dbReference type="Proteomes" id="UP000179258"/>
    </source>
</evidence>
<sequence length="155" mass="17956">MDFSGIPPVQFQEPYQIDYLCSYGQDSPFFMGLKRRKLLGSRCKACDYRYATPRAYCMYCGAKTEWFELPRRGRVHAFTVCYFGSEKFLSETPFILALIQFDGANTLFLSRLKGLEVSEASIDWIGMPVRAYFAKNISRKGRVPSVTDVWFEPEY</sequence>
<reference evidence="3 4" key="1">
    <citation type="journal article" date="2016" name="Nat. Commun.">
        <title>Thousands of microbial genomes shed light on interconnected biogeochemical processes in an aquifer system.</title>
        <authorList>
            <person name="Anantharaman K."/>
            <person name="Brown C.T."/>
            <person name="Hug L.A."/>
            <person name="Sharon I."/>
            <person name="Castelle C.J."/>
            <person name="Probst A.J."/>
            <person name="Thomas B.C."/>
            <person name="Singh A."/>
            <person name="Wilkins M.J."/>
            <person name="Karaoz U."/>
            <person name="Brodie E.L."/>
            <person name="Williams K.H."/>
            <person name="Hubbard S.S."/>
            <person name="Banfield J.F."/>
        </authorList>
    </citation>
    <scope>NUCLEOTIDE SEQUENCE [LARGE SCALE GENOMIC DNA]</scope>
</reference>
<evidence type="ECO:0000259" key="1">
    <source>
        <dbReference type="Pfam" id="PF01796"/>
    </source>
</evidence>
<protein>
    <recommendedName>
        <fullName evidence="5">Nucleotide-binding protein</fullName>
    </recommendedName>
</protein>
<dbReference type="InterPro" id="IPR022002">
    <property type="entry name" value="ChsH2_Znr"/>
</dbReference>
<dbReference type="PANTHER" id="PTHR34075">
    <property type="entry name" value="BLR3430 PROTEIN"/>
    <property type="match status" value="1"/>
</dbReference>
<accession>A0A1G2R5M8</accession>
<evidence type="ECO:0008006" key="5">
    <source>
        <dbReference type="Google" id="ProtNLM"/>
    </source>
</evidence>
<proteinExistence type="predicted"/>
<evidence type="ECO:0000313" key="3">
    <source>
        <dbReference type="EMBL" id="OHA67562.1"/>
    </source>
</evidence>
<organism evidence="3 4">
    <name type="scientific">Candidatus Wildermuthbacteria bacterium RIFCSPHIGHO2_02_FULL_47_17</name>
    <dbReference type="NCBI Taxonomy" id="1802452"/>
    <lineage>
        <taxon>Bacteria</taxon>
        <taxon>Candidatus Wildermuthiibacteriota</taxon>
    </lineage>
</organism>
<gene>
    <name evidence="3" type="ORF">A3D59_02105</name>
</gene>
<dbReference type="EMBL" id="MHTX01000037">
    <property type="protein sequence ID" value="OHA67562.1"/>
    <property type="molecule type" value="Genomic_DNA"/>
</dbReference>
<dbReference type="SUPFAM" id="SSF50249">
    <property type="entry name" value="Nucleic acid-binding proteins"/>
    <property type="match status" value="1"/>
</dbReference>
<dbReference type="Pfam" id="PF01796">
    <property type="entry name" value="OB_ChsH2_C"/>
    <property type="match status" value="1"/>
</dbReference>
<dbReference type="Pfam" id="PF12172">
    <property type="entry name" value="zf-ChsH2"/>
    <property type="match status" value="1"/>
</dbReference>
<name>A0A1G2R5M8_9BACT</name>
<dbReference type="InterPro" id="IPR012340">
    <property type="entry name" value="NA-bd_OB-fold"/>
</dbReference>
<dbReference type="AlphaFoldDB" id="A0A1G2R5M8"/>
<feature type="domain" description="ChsH2 C-terminal OB-fold" evidence="1">
    <location>
        <begin position="66"/>
        <end position="133"/>
    </location>
</feature>
<dbReference type="Gene3D" id="6.10.30.10">
    <property type="match status" value="1"/>
</dbReference>
<evidence type="ECO:0000259" key="2">
    <source>
        <dbReference type="Pfam" id="PF12172"/>
    </source>
</evidence>
<comment type="caution">
    <text evidence="3">The sequence shown here is derived from an EMBL/GenBank/DDBJ whole genome shotgun (WGS) entry which is preliminary data.</text>
</comment>
<dbReference type="InterPro" id="IPR002878">
    <property type="entry name" value="ChsH2_C"/>
</dbReference>
<dbReference type="PANTHER" id="PTHR34075:SF4">
    <property type="entry name" value="DUF35 DOMAIN-CONTAINING PROTEIN"/>
    <property type="match status" value="1"/>
</dbReference>
<dbReference type="InterPro" id="IPR052513">
    <property type="entry name" value="Thioester_dehydratase-like"/>
</dbReference>
<feature type="domain" description="ChsH2 rubredoxin-like zinc ribbon" evidence="2">
    <location>
        <begin position="32"/>
        <end position="63"/>
    </location>
</feature>
<dbReference type="Proteomes" id="UP000179258">
    <property type="component" value="Unassembled WGS sequence"/>
</dbReference>